<name>A0A0F7LBI5_9VIRU</name>
<dbReference type="NCBIfam" id="TIGR00125">
    <property type="entry name" value="cyt_tran_rel"/>
    <property type="match status" value="1"/>
</dbReference>
<proteinExistence type="predicted"/>
<dbReference type="GO" id="GO:0016779">
    <property type="term" value="F:nucleotidyltransferase activity"/>
    <property type="evidence" value="ECO:0007669"/>
    <property type="project" value="UniProtKB-KW"/>
</dbReference>
<dbReference type="Pfam" id="PF01467">
    <property type="entry name" value="CTP_transf_like"/>
    <property type="match status" value="1"/>
</dbReference>
<evidence type="ECO:0000256" key="2">
    <source>
        <dbReference type="ARBA" id="ARBA00022695"/>
    </source>
</evidence>
<evidence type="ECO:0000256" key="1">
    <source>
        <dbReference type="ARBA" id="ARBA00022679"/>
    </source>
</evidence>
<organism evidence="4">
    <name type="scientific">uncultured marine virus</name>
    <dbReference type="NCBI Taxonomy" id="186617"/>
    <lineage>
        <taxon>Viruses</taxon>
        <taxon>environmental samples</taxon>
    </lineage>
</organism>
<reference evidence="4" key="1">
    <citation type="journal article" date="2015" name="Front. Microbiol.">
        <title>Combining genomic sequencing methods to explore viral diversity and reveal potential virus-host interactions.</title>
        <authorList>
            <person name="Chow C.E."/>
            <person name="Winget D.M."/>
            <person name="White R.A.III."/>
            <person name="Hallam S.J."/>
            <person name="Suttle C.A."/>
        </authorList>
    </citation>
    <scope>NUCLEOTIDE SEQUENCE</scope>
    <source>
        <strain evidence="4">Oxic3_2</strain>
    </source>
</reference>
<dbReference type="PANTHER" id="PTHR43793">
    <property type="entry name" value="FAD SYNTHASE"/>
    <property type="match status" value="1"/>
</dbReference>
<protein>
    <submittedName>
        <fullName evidence="4">Bifunctional heptose 7-phosphate kinase/heptose 1-phosphate adenyltransferase</fullName>
    </submittedName>
</protein>
<sequence length="132" mass="15253">MQTIKKIWVNGCFDVLHRGHIELLRFAKNQGDYLVVGIDSDQRVKQNKGFKRPINTQEDRKYFLEAISYVDEVTVFNDDSGLIESIKKHSPDCMIIGSDWKGKKVIGSEHTRSLVFFDRVGEYSTTNILEKK</sequence>
<evidence type="ECO:0000259" key="3">
    <source>
        <dbReference type="Pfam" id="PF01467"/>
    </source>
</evidence>
<keyword evidence="2" id="KW-0548">Nucleotidyltransferase</keyword>
<evidence type="ECO:0000313" key="4">
    <source>
        <dbReference type="EMBL" id="AKH48732.1"/>
    </source>
</evidence>
<reference evidence="4" key="2">
    <citation type="submission" date="2015-03" db="EMBL/GenBank/DDBJ databases">
        <authorList>
            <person name="Chow C.-E.T."/>
            <person name="Winget D.M."/>
            <person name="White R.A.III."/>
            <person name="Hallam S.J."/>
            <person name="Suttle C.A."/>
        </authorList>
    </citation>
    <scope>NUCLEOTIDE SEQUENCE</scope>
    <source>
        <strain evidence="4">Oxic3_2</strain>
    </source>
</reference>
<keyword evidence="4" id="KW-0418">Kinase</keyword>
<keyword evidence="1 4" id="KW-0808">Transferase</keyword>
<dbReference type="InterPro" id="IPR050385">
    <property type="entry name" value="Archaeal_FAD_synthase"/>
</dbReference>
<dbReference type="PANTHER" id="PTHR43793:SF1">
    <property type="entry name" value="FAD SYNTHASE"/>
    <property type="match status" value="1"/>
</dbReference>
<dbReference type="Gene3D" id="3.40.50.620">
    <property type="entry name" value="HUPs"/>
    <property type="match status" value="1"/>
</dbReference>
<dbReference type="EMBL" id="KR029608">
    <property type="protein sequence ID" value="AKH48732.1"/>
    <property type="molecule type" value="Genomic_DNA"/>
</dbReference>
<accession>A0A0F7LBI5</accession>
<feature type="domain" description="Cytidyltransferase-like" evidence="3">
    <location>
        <begin position="9"/>
        <end position="100"/>
    </location>
</feature>
<dbReference type="SUPFAM" id="SSF52374">
    <property type="entry name" value="Nucleotidylyl transferase"/>
    <property type="match status" value="1"/>
</dbReference>
<dbReference type="GO" id="GO:0016301">
    <property type="term" value="F:kinase activity"/>
    <property type="evidence" value="ECO:0007669"/>
    <property type="project" value="UniProtKB-KW"/>
</dbReference>
<dbReference type="InterPro" id="IPR004821">
    <property type="entry name" value="Cyt_trans-like"/>
</dbReference>
<dbReference type="InterPro" id="IPR014729">
    <property type="entry name" value="Rossmann-like_a/b/a_fold"/>
</dbReference>